<dbReference type="Proteomes" id="UP001148125">
    <property type="component" value="Unassembled WGS sequence"/>
</dbReference>
<gene>
    <name evidence="2" type="ORF">N7Z68_13525</name>
</gene>
<evidence type="ECO:0000313" key="2">
    <source>
        <dbReference type="EMBL" id="MDE5414395.1"/>
    </source>
</evidence>
<proteinExistence type="predicted"/>
<accession>A0ABT5VG11</accession>
<dbReference type="EMBL" id="JAOTPO010000009">
    <property type="protein sequence ID" value="MDE5414395.1"/>
    <property type="molecule type" value="Genomic_DNA"/>
</dbReference>
<keyword evidence="1" id="KW-0812">Transmembrane</keyword>
<evidence type="ECO:0000313" key="3">
    <source>
        <dbReference type="Proteomes" id="UP001148125"/>
    </source>
</evidence>
<dbReference type="RefSeq" id="WP_275119012.1">
    <property type="nucleotide sequence ID" value="NZ_JAOTPO010000009.1"/>
</dbReference>
<dbReference type="Pfam" id="PF17370">
    <property type="entry name" value="DUF5392"/>
    <property type="match status" value="1"/>
</dbReference>
<organism evidence="2 3">
    <name type="scientific">Alkalihalobacterium chitinilyticum</name>
    <dbReference type="NCBI Taxonomy" id="2980103"/>
    <lineage>
        <taxon>Bacteria</taxon>
        <taxon>Bacillati</taxon>
        <taxon>Bacillota</taxon>
        <taxon>Bacilli</taxon>
        <taxon>Bacillales</taxon>
        <taxon>Bacillaceae</taxon>
        <taxon>Alkalihalobacterium</taxon>
    </lineage>
</organism>
<name>A0ABT5VG11_9BACI</name>
<comment type="caution">
    <text evidence="2">The sequence shown here is derived from an EMBL/GenBank/DDBJ whole genome shotgun (WGS) entry which is preliminary data.</text>
</comment>
<feature type="transmembrane region" description="Helical" evidence="1">
    <location>
        <begin position="32"/>
        <end position="53"/>
    </location>
</feature>
<protein>
    <submittedName>
        <fullName evidence="2">YwnF family protein</fullName>
    </submittedName>
</protein>
<feature type="transmembrane region" description="Helical" evidence="1">
    <location>
        <begin position="59"/>
        <end position="77"/>
    </location>
</feature>
<keyword evidence="1" id="KW-1133">Transmembrane helix</keyword>
<reference evidence="2" key="1">
    <citation type="submission" date="2024-05" db="EMBL/GenBank/DDBJ databases">
        <title>Alkalihalobacillus sp. strain MEB203 novel alkaliphilic bacterium from Lonar Lake, India.</title>
        <authorList>
            <person name="Joshi A."/>
            <person name="Thite S."/>
            <person name="Mengade P."/>
        </authorList>
    </citation>
    <scope>NUCLEOTIDE SEQUENCE</scope>
    <source>
        <strain evidence="2">MEB 203</strain>
    </source>
</reference>
<keyword evidence="3" id="KW-1185">Reference proteome</keyword>
<keyword evidence="1" id="KW-0472">Membrane</keyword>
<evidence type="ECO:0000256" key="1">
    <source>
        <dbReference type="SAM" id="Phobius"/>
    </source>
</evidence>
<sequence length="144" mass="16834">MLPIKMDHVSSYTKKEFEKMQRRISPLVKKSTIFTVASISLISISFINLYYLLFGHVSNMVLTVVFSVLGAVGMALYKEVKFQNKEIYNTSINYIKERIMKSEIVPDYTRDRFIEKVVSEPMNAFHTFSDFLHQEERMKKMGNS</sequence>
<dbReference type="InterPro" id="IPR020205">
    <property type="entry name" value="Uncharacterised_YwnF_TM"/>
</dbReference>